<gene>
    <name evidence="3" type="ORF">MC7420_1896</name>
</gene>
<dbReference type="AlphaFoldDB" id="B4VMA1"/>
<dbReference type="Proteomes" id="UP000003835">
    <property type="component" value="Unassembled WGS sequence"/>
</dbReference>
<name>B4VMA1_9CYAN</name>
<accession>B4VMA1</accession>
<reference evidence="3 4" key="1">
    <citation type="submission" date="2008-07" db="EMBL/GenBank/DDBJ databases">
        <authorList>
            <person name="Tandeau de Marsac N."/>
            <person name="Ferriera S."/>
            <person name="Johnson J."/>
            <person name="Kravitz S."/>
            <person name="Beeson K."/>
            <person name="Sutton G."/>
            <person name="Rogers Y.-H."/>
            <person name="Friedman R."/>
            <person name="Frazier M."/>
            <person name="Venter J.C."/>
        </authorList>
    </citation>
    <scope>NUCLEOTIDE SEQUENCE [LARGE SCALE GENOMIC DNA]</scope>
    <source>
        <strain evidence="3 4">PCC 7420</strain>
    </source>
</reference>
<keyword evidence="1" id="KW-0472">Membrane</keyword>
<protein>
    <submittedName>
        <fullName evidence="3">Mce related protein</fullName>
    </submittedName>
</protein>
<evidence type="ECO:0000313" key="4">
    <source>
        <dbReference type="Proteomes" id="UP000003835"/>
    </source>
</evidence>
<dbReference type="InterPro" id="IPR039342">
    <property type="entry name" value="TGD2-like"/>
</dbReference>
<dbReference type="OrthoDB" id="460587at2"/>
<evidence type="ECO:0000259" key="2">
    <source>
        <dbReference type="Pfam" id="PF02470"/>
    </source>
</evidence>
<dbReference type="STRING" id="118168.MC7420_1896"/>
<dbReference type="eggNOG" id="COG1463">
    <property type="taxonomic scope" value="Bacteria"/>
</dbReference>
<keyword evidence="1" id="KW-1133">Transmembrane helix</keyword>
<sequence>MRSRTIREGSVGLLILVGLAVFAGLAIWIRGLKFGNRSYSFVVNFPNVAGMKEGATVRYRGVDVGNITDIEATTNGVDVTIEIASEDLVIPEDVAIEANQSGLIGETSVDITPLREVSSNIQSMNPLKSECNSDVIICSGEQIEGEIGVSFIELLRNTERLTTIYTDPLFFNNINSLAQNASLAASGIAQLAGELSLLSRSVRQEVGGFSQASDAITTAATQTTQRIGDTADQFSQTAVQLNRLIASTNDLVTRNRAVLVGTLTSVGQTSEQLGVLLSDLRPTLENVNTTIDLVNTQVDQADVSTIIENVETASENLVALSANAAELSADLRDISNSLDSPSTAIVLQQLLDSARVTFENTQKITSDLEDLTGDPAFRQNLKELVNGLSELVSSTEQLEQQIEVAQVVEAASAEITTAAVQVVDKSRELNPQSIDEELTKSKHRLNHHHHILKKMPPIPKKSVADTDSQ</sequence>
<dbReference type="EMBL" id="DS989845">
    <property type="protein sequence ID" value="EDX76893.1"/>
    <property type="molecule type" value="Genomic_DNA"/>
</dbReference>
<dbReference type="Pfam" id="PF02470">
    <property type="entry name" value="MlaD"/>
    <property type="match status" value="1"/>
</dbReference>
<proteinExistence type="predicted"/>
<dbReference type="RefSeq" id="WP_006099851.1">
    <property type="nucleotide sequence ID" value="NZ_DS989845.1"/>
</dbReference>
<dbReference type="PANTHER" id="PTHR34675">
    <property type="entry name" value="PROTEIN TRIGALACTOSYLDIACYLGLYCEROL 2, CHLOROPLASTIC"/>
    <property type="match status" value="1"/>
</dbReference>
<feature type="domain" description="Mce/MlaD" evidence="2">
    <location>
        <begin position="38"/>
        <end position="113"/>
    </location>
</feature>
<keyword evidence="4" id="KW-1185">Reference proteome</keyword>
<evidence type="ECO:0000256" key="1">
    <source>
        <dbReference type="SAM" id="Phobius"/>
    </source>
</evidence>
<keyword evidence="1" id="KW-0812">Transmembrane</keyword>
<feature type="transmembrane region" description="Helical" evidence="1">
    <location>
        <begin position="12"/>
        <end position="29"/>
    </location>
</feature>
<dbReference type="HOGENOM" id="CLU_043536_0_0_3"/>
<organism evidence="3 4">
    <name type="scientific">Coleofasciculus chthonoplastes PCC 7420</name>
    <dbReference type="NCBI Taxonomy" id="118168"/>
    <lineage>
        <taxon>Bacteria</taxon>
        <taxon>Bacillati</taxon>
        <taxon>Cyanobacteriota</taxon>
        <taxon>Cyanophyceae</taxon>
        <taxon>Coleofasciculales</taxon>
        <taxon>Coleofasciculaceae</taxon>
        <taxon>Coleofasciculus</taxon>
    </lineage>
</organism>
<dbReference type="PANTHER" id="PTHR34675:SF1">
    <property type="entry name" value="PROTEIN TRIGALACTOSYLDIACYLGLYCEROL 2, CHLOROPLASTIC"/>
    <property type="match status" value="1"/>
</dbReference>
<evidence type="ECO:0000313" key="3">
    <source>
        <dbReference type="EMBL" id="EDX76893.1"/>
    </source>
</evidence>
<dbReference type="InterPro" id="IPR003399">
    <property type="entry name" value="Mce/MlaD"/>
</dbReference>